<accession>A0A151ASY5</accession>
<dbReference type="Pfam" id="PF14056">
    <property type="entry name" value="DUF4250"/>
    <property type="match status" value="1"/>
</dbReference>
<evidence type="ECO:0000313" key="1">
    <source>
        <dbReference type="EMBL" id="KYH30497.1"/>
    </source>
</evidence>
<dbReference type="Proteomes" id="UP000075531">
    <property type="component" value="Unassembled WGS sequence"/>
</dbReference>
<dbReference type="Gene3D" id="1.10.10.60">
    <property type="entry name" value="Homeodomain-like"/>
    <property type="match status" value="1"/>
</dbReference>
<dbReference type="OrthoDB" id="1925613at2"/>
<evidence type="ECO:0008006" key="3">
    <source>
        <dbReference type="Google" id="ProtNLM"/>
    </source>
</evidence>
<comment type="caution">
    <text evidence="1">The sequence shown here is derived from an EMBL/GenBank/DDBJ whole genome shotgun (WGS) entry which is preliminary data.</text>
</comment>
<evidence type="ECO:0000313" key="2">
    <source>
        <dbReference type="Proteomes" id="UP000075531"/>
    </source>
</evidence>
<sequence length="189" mass="22376">MMKRSEFDKLNQLEQIDFVNKQLKQGTSLTQICKDIDIARSTLRKRFEKTGYTFNKEHNKYELAEQHNKGVICNSDAISNSNNTNNTYNANITSNSSIMYNTDISITNEMLKEISEMLVWYREQKQKEDAELLEITIPKELKGKLVTRSFKMYENVLKMYDDFCFDNPRIKKQDIINMALVEYIRKNRK</sequence>
<organism evidence="1 2">
    <name type="scientific">Clostridium tepidiprofundi DSM 19306</name>
    <dbReference type="NCBI Taxonomy" id="1121338"/>
    <lineage>
        <taxon>Bacteria</taxon>
        <taxon>Bacillati</taxon>
        <taxon>Bacillota</taxon>
        <taxon>Clostridia</taxon>
        <taxon>Eubacteriales</taxon>
        <taxon>Clostridiaceae</taxon>
        <taxon>Clostridium</taxon>
    </lineage>
</organism>
<name>A0A151ASY5_9CLOT</name>
<dbReference type="PATRIC" id="fig|1121338.3.peg.2727"/>
<dbReference type="InterPro" id="IPR025346">
    <property type="entry name" value="DUF4250"/>
</dbReference>
<proteinExistence type="predicted"/>
<reference evidence="1 2" key="1">
    <citation type="submission" date="2016-02" db="EMBL/GenBank/DDBJ databases">
        <title>Genome sequence of Clostridium tepidiprofundi DSM 19306.</title>
        <authorList>
            <person name="Poehlein A."/>
            <person name="Daniel R."/>
        </authorList>
    </citation>
    <scope>NUCLEOTIDE SEQUENCE [LARGE SCALE GENOMIC DNA]</scope>
    <source>
        <strain evidence="1 2">DSM 19306</strain>
    </source>
</reference>
<gene>
    <name evidence="1" type="ORF">CLTEP_26210</name>
</gene>
<protein>
    <recommendedName>
        <fullName evidence="3">Helix-turn-helix domain protein</fullName>
    </recommendedName>
</protein>
<keyword evidence="2" id="KW-1185">Reference proteome</keyword>
<dbReference type="EMBL" id="LTBA01000071">
    <property type="protein sequence ID" value="KYH30497.1"/>
    <property type="molecule type" value="Genomic_DNA"/>
</dbReference>
<dbReference type="AlphaFoldDB" id="A0A151ASY5"/>